<evidence type="ECO:0000256" key="6">
    <source>
        <dbReference type="ARBA" id="ARBA00022840"/>
    </source>
</evidence>
<organism evidence="10 11">
    <name type="scientific">Vitis vinifera</name>
    <name type="common">Grape</name>
    <dbReference type="NCBI Taxonomy" id="29760"/>
    <lineage>
        <taxon>Eukaryota</taxon>
        <taxon>Viridiplantae</taxon>
        <taxon>Streptophyta</taxon>
        <taxon>Embryophyta</taxon>
        <taxon>Tracheophyta</taxon>
        <taxon>Spermatophyta</taxon>
        <taxon>Magnoliopsida</taxon>
        <taxon>eudicotyledons</taxon>
        <taxon>Gunneridae</taxon>
        <taxon>Pentapetalae</taxon>
        <taxon>rosids</taxon>
        <taxon>Vitales</taxon>
        <taxon>Vitaceae</taxon>
        <taxon>Viteae</taxon>
        <taxon>Vitis</taxon>
    </lineage>
</organism>
<keyword evidence="6" id="KW-0067">ATP-binding</keyword>
<feature type="region of interest" description="Disordered" evidence="7">
    <location>
        <begin position="1"/>
        <end position="40"/>
    </location>
</feature>
<gene>
    <name evidence="10" type="primary">RPS2_40</name>
    <name evidence="10" type="ORF">CK203_023809</name>
</gene>
<dbReference type="AlphaFoldDB" id="A0A438J9V9"/>
<dbReference type="SUPFAM" id="SSF52058">
    <property type="entry name" value="L domain-like"/>
    <property type="match status" value="1"/>
</dbReference>
<evidence type="ECO:0000256" key="3">
    <source>
        <dbReference type="ARBA" id="ARBA00022737"/>
    </source>
</evidence>
<keyword evidence="3" id="KW-0677">Repeat</keyword>
<dbReference type="InterPro" id="IPR002182">
    <property type="entry name" value="NB-ARC"/>
</dbReference>
<feature type="compositionally biased region" description="Polar residues" evidence="7">
    <location>
        <begin position="961"/>
        <end position="970"/>
    </location>
</feature>
<evidence type="ECO:0000256" key="4">
    <source>
        <dbReference type="ARBA" id="ARBA00022741"/>
    </source>
</evidence>
<dbReference type="InterPro" id="IPR050905">
    <property type="entry name" value="Plant_NBS-LRR"/>
</dbReference>
<feature type="region of interest" description="Disordered" evidence="7">
    <location>
        <begin position="939"/>
        <end position="970"/>
    </location>
</feature>
<feature type="compositionally biased region" description="Polar residues" evidence="7">
    <location>
        <begin position="939"/>
        <end position="949"/>
    </location>
</feature>
<dbReference type="SMART" id="SM00369">
    <property type="entry name" value="LRR_TYP"/>
    <property type="match status" value="2"/>
</dbReference>
<comment type="similarity">
    <text evidence="1">Belongs to the disease resistance NB-LRR family.</text>
</comment>
<dbReference type="InterPro" id="IPR003591">
    <property type="entry name" value="Leu-rich_rpt_typical-subtyp"/>
</dbReference>
<dbReference type="GO" id="GO:0043531">
    <property type="term" value="F:ADP binding"/>
    <property type="evidence" value="ECO:0007669"/>
    <property type="project" value="InterPro"/>
</dbReference>
<dbReference type="Pfam" id="PF13855">
    <property type="entry name" value="LRR_8"/>
    <property type="match status" value="1"/>
</dbReference>
<dbReference type="InterPro" id="IPR032675">
    <property type="entry name" value="LRR_dom_sf"/>
</dbReference>
<dbReference type="Proteomes" id="UP000288805">
    <property type="component" value="Unassembled WGS sequence"/>
</dbReference>
<sequence length="970" mass="111613">MDPKRRKTQDSAENVDSSAADTGNSGVAESKATDSKAKPVELNAEAEKSIFVFRKWRSSPTYPKAMEKGKSTLKSFHKKQEPRLKQLEQRRRSLPVQIIYLHPLHKEVEELNRKKDIVCLILSYPPMNSMNKERHENWVRDVLWMNHKVREWKTFSSKKNKVLDSDRCKIYALLDHKFDDIEAYVPPLIIEEMCKKTLPVAVPDEKVRRNGIRVTSAVKDLPQIRQRFNIVIQVDASSYLDIKGIEEKIATKLGFSLNIQMLNKFLKTTSFLIFLDDIYESIDLYKVGSEWWNSKNNQKIVCRTRSQTVCRRMAVDREIRLDDHLLSWELFCRNVGNIVHSSGFQHRATDVVQKCCGHLLAVVLMARALNMVFNVSTWEHASYLLSLPHRSQLEDRVLYNALAFNMGRCSGSAHECVKYCAFYMEREGANKLDLIQEWIRHALISTFDEGQKMVRGLVSAFLLESSQNGYSVRMRDEIHEVLVNSQFLLQGGKGLAKAPTDEAWEEATEIHLMNNKFSELPRGPNCPQLCALFLQKNPFLRVIPPSFFQRMPMLQILDLSHTKIRSLPQSLYGLSQLQRLFLRGCKLFMELPPEVGELSNLKVLDLEGTEIIRLPMDVGKLTNLTCLKMSFYGDNDNKKDNQYSNRIIPQSVMSNLSQLEELIIDVNPDDKQWNANVKDIVEEVCSLNRLEALQLYFPEVSLLNNLMDGSSINLPGMHFRFTVGECDEIQTIIDAYDGRDVVLGSLEYLNLHYMKNLRSIWKGPLILGSLSRLKALVLYTCPQLRTIFTLNLFPNLYELEELVVEDCPKIESIVVTPDPTATEPMLWRARYLFPKLRKISLHYMPKLVSISNGLHISPILEWMSFYDCPSLKVLSPEEVHSNNLKVIIGEAKWWRELNWNKSKWPQLPNLDAIFHPIEQDTYFVTRLAEIDDQLQARMQETELSQQSGPGDSLKAPAVKDGTSSKQKQVA</sequence>
<dbReference type="SUPFAM" id="SSF52540">
    <property type="entry name" value="P-loop containing nucleoside triphosphate hydrolases"/>
    <property type="match status" value="1"/>
</dbReference>
<protein>
    <submittedName>
        <fullName evidence="10">Disease resistance protein RPS2</fullName>
    </submittedName>
</protein>
<evidence type="ECO:0000259" key="9">
    <source>
        <dbReference type="Pfam" id="PF23598"/>
    </source>
</evidence>
<evidence type="ECO:0000256" key="1">
    <source>
        <dbReference type="ARBA" id="ARBA00008894"/>
    </source>
</evidence>
<comment type="caution">
    <text evidence="10">The sequence shown here is derived from an EMBL/GenBank/DDBJ whole genome shotgun (WGS) entry which is preliminary data.</text>
</comment>
<dbReference type="PANTHER" id="PTHR33463:SF179">
    <property type="entry name" value="NB-ARC DOMAIN-CONTAINING PROTEIN"/>
    <property type="match status" value="1"/>
</dbReference>
<evidence type="ECO:0000313" key="10">
    <source>
        <dbReference type="EMBL" id="RVX05755.1"/>
    </source>
</evidence>
<feature type="domain" description="NB-ARC" evidence="8">
    <location>
        <begin position="215"/>
        <end position="336"/>
    </location>
</feature>
<name>A0A438J9V9_VITVI</name>
<dbReference type="InterPro" id="IPR042197">
    <property type="entry name" value="Apaf_helical"/>
</dbReference>
<evidence type="ECO:0000256" key="2">
    <source>
        <dbReference type="ARBA" id="ARBA00022614"/>
    </source>
</evidence>
<accession>A0A438J9V9</accession>
<evidence type="ECO:0000259" key="8">
    <source>
        <dbReference type="Pfam" id="PF00931"/>
    </source>
</evidence>
<evidence type="ECO:0000256" key="7">
    <source>
        <dbReference type="SAM" id="MobiDB-lite"/>
    </source>
</evidence>
<keyword evidence="4" id="KW-0547">Nucleotide-binding</keyword>
<dbReference type="Gene3D" id="3.80.10.10">
    <property type="entry name" value="Ribonuclease Inhibitor"/>
    <property type="match status" value="2"/>
</dbReference>
<feature type="domain" description="Disease resistance R13L4/SHOC-2-like LRR" evidence="9">
    <location>
        <begin position="588"/>
        <end position="802"/>
    </location>
</feature>
<dbReference type="InterPro" id="IPR055414">
    <property type="entry name" value="LRR_R13L4/SHOC2-like"/>
</dbReference>
<dbReference type="PANTHER" id="PTHR33463">
    <property type="entry name" value="NB-ARC DOMAIN-CONTAINING PROTEIN-RELATED"/>
    <property type="match status" value="1"/>
</dbReference>
<dbReference type="Gene3D" id="1.10.8.430">
    <property type="entry name" value="Helical domain of apoptotic protease-activating factors"/>
    <property type="match status" value="1"/>
</dbReference>
<dbReference type="Pfam" id="PF23598">
    <property type="entry name" value="LRR_14"/>
    <property type="match status" value="1"/>
</dbReference>
<feature type="compositionally biased region" description="Polar residues" evidence="7">
    <location>
        <begin position="11"/>
        <end position="27"/>
    </location>
</feature>
<dbReference type="InterPro" id="IPR001611">
    <property type="entry name" value="Leu-rich_rpt"/>
</dbReference>
<evidence type="ECO:0000313" key="11">
    <source>
        <dbReference type="Proteomes" id="UP000288805"/>
    </source>
</evidence>
<dbReference type="GO" id="GO:0006952">
    <property type="term" value="P:defense response"/>
    <property type="evidence" value="ECO:0007669"/>
    <property type="project" value="UniProtKB-KW"/>
</dbReference>
<proteinExistence type="inferred from homology"/>
<evidence type="ECO:0000256" key="5">
    <source>
        <dbReference type="ARBA" id="ARBA00022821"/>
    </source>
</evidence>
<keyword evidence="5" id="KW-0611">Plant defense</keyword>
<dbReference type="EMBL" id="QGNW01000054">
    <property type="protein sequence ID" value="RVX05755.1"/>
    <property type="molecule type" value="Genomic_DNA"/>
</dbReference>
<reference evidence="10 11" key="1">
    <citation type="journal article" date="2018" name="PLoS Genet.">
        <title>Population sequencing reveals clonal diversity and ancestral inbreeding in the grapevine cultivar Chardonnay.</title>
        <authorList>
            <person name="Roach M.J."/>
            <person name="Johnson D.L."/>
            <person name="Bohlmann J."/>
            <person name="van Vuuren H.J."/>
            <person name="Jones S.J."/>
            <person name="Pretorius I.S."/>
            <person name="Schmidt S.A."/>
            <person name="Borneman A.R."/>
        </authorList>
    </citation>
    <scope>NUCLEOTIDE SEQUENCE [LARGE SCALE GENOMIC DNA]</scope>
    <source>
        <strain evidence="11">cv. Chardonnay</strain>
        <tissue evidence="10">Leaf</tissue>
    </source>
</reference>
<dbReference type="GO" id="GO:0005524">
    <property type="term" value="F:ATP binding"/>
    <property type="evidence" value="ECO:0007669"/>
    <property type="project" value="UniProtKB-KW"/>
</dbReference>
<dbReference type="InterPro" id="IPR027417">
    <property type="entry name" value="P-loop_NTPase"/>
</dbReference>
<dbReference type="Pfam" id="PF00931">
    <property type="entry name" value="NB-ARC"/>
    <property type="match status" value="1"/>
</dbReference>
<keyword evidence="2" id="KW-0433">Leucine-rich repeat</keyword>